<evidence type="ECO:0000256" key="1">
    <source>
        <dbReference type="SAM" id="SignalP"/>
    </source>
</evidence>
<evidence type="ECO:0008006" key="4">
    <source>
        <dbReference type="Google" id="ProtNLM"/>
    </source>
</evidence>
<feature type="chain" id="PRO_5019533257" description="Ig-like domain-containing protein" evidence="1">
    <location>
        <begin position="19"/>
        <end position="669"/>
    </location>
</feature>
<dbReference type="Proteomes" id="UP000784294">
    <property type="component" value="Unassembled WGS sequence"/>
</dbReference>
<organism evidence="2 3">
    <name type="scientific">Protopolystoma xenopodis</name>
    <dbReference type="NCBI Taxonomy" id="117903"/>
    <lineage>
        <taxon>Eukaryota</taxon>
        <taxon>Metazoa</taxon>
        <taxon>Spiralia</taxon>
        <taxon>Lophotrochozoa</taxon>
        <taxon>Platyhelminthes</taxon>
        <taxon>Monogenea</taxon>
        <taxon>Polyopisthocotylea</taxon>
        <taxon>Polystomatidea</taxon>
        <taxon>Polystomatidae</taxon>
        <taxon>Protopolystoma</taxon>
    </lineage>
</organism>
<sequence length="669" mass="77273">MWDLTILLVVLPCQSCMAEYLGTFISSQIVHLPESQGLCKWIRGSGPSFLTITTNTTGNYSQVYIPKVDSIEFIPGLYSYLCFNNDTNKTPVTAEFHIYRPPMTLEVEVYSFRQNDESFLITCKPFSSHFPKERFNEERICIIKASWPYHFTCNNQSNLIWEEGPESMPGMHKLYCDIDHILNDSSAPTKYIQMSVKTQIYLDTGFQYNGDWKGIPFIFDYPLLVPRFHHPNVEIIRTDLNKFPCLANFTEAEAYRLLPTEVVCELINCPDSDMIRTYLLEVNNSYNSTFNSQNNSVVISSESVGHYTVRCTITMLTVKYIPVYQHSAVYNFQALKLFISPEKQWEFRYDEQVTCNLMSISRLRSKLSWSLSRLEKVKEVKPVTHTDEDHLDDLKRVDANSSTIHFARPLFFADEVGFPGMFNATCAVYWFHDNKQHEVSFLLTFLPRPNWIFIQPDRVDLQLGELVACLCGHRGSLDAQGDYQLYAQAGATRVFWVSPGKLNSNYSTSELTINENTFQLKEPPQNRLVTFQCVCEALDRENQVILLLQRTFNFYVIFEVPVYLNPDRQCYLPGEPISLSVHDAVKLKAYLALWGNKARLRYSTVTDLNEIDTPKSTHESILSLDYQIVWRNKSSILTGNKIKVKVCQFREKSENAEDDQAGKVYIDFF</sequence>
<evidence type="ECO:0000313" key="2">
    <source>
        <dbReference type="EMBL" id="VEL10370.1"/>
    </source>
</evidence>
<reference evidence="2" key="1">
    <citation type="submission" date="2018-11" db="EMBL/GenBank/DDBJ databases">
        <authorList>
            <consortium name="Pathogen Informatics"/>
        </authorList>
    </citation>
    <scope>NUCLEOTIDE SEQUENCE</scope>
</reference>
<name>A0A448WFA4_9PLAT</name>
<proteinExistence type="predicted"/>
<keyword evidence="3" id="KW-1185">Reference proteome</keyword>
<dbReference type="AlphaFoldDB" id="A0A448WFA4"/>
<protein>
    <recommendedName>
        <fullName evidence="4">Ig-like domain-containing protein</fullName>
    </recommendedName>
</protein>
<comment type="caution">
    <text evidence="2">The sequence shown here is derived from an EMBL/GenBank/DDBJ whole genome shotgun (WGS) entry which is preliminary data.</text>
</comment>
<feature type="signal peptide" evidence="1">
    <location>
        <begin position="1"/>
        <end position="18"/>
    </location>
</feature>
<dbReference type="EMBL" id="CAAALY010008809">
    <property type="protein sequence ID" value="VEL10370.1"/>
    <property type="molecule type" value="Genomic_DNA"/>
</dbReference>
<keyword evidence="1" id="KW-0732">Signal</keyword>
<gene>
    <name evidence="2" type="ORF">PXEA_LOCUS3810</name>
</gene>
<accession>A0A448WFA4</accession>
<evidence type="ECO:0000313" key="3">
    <source>
        <dbReference type="Proteomes" id="UP000784294"/>
    </source>
</evidence>